<accession>A0A382GVA3</accession>
<name>A0A382GVA3_9ZZZZ</name>
<sequence>MTNEFRITADDKQIKYLISKGFKLKCAECGSTWLAEWSHEELSGYECQDCGHDETINHIYTNNHTKRSANL</sequence>
<reference evidence="1" key="1">
    <citation type="submission" date="2018-05" db="EMBL/GenBank/DDBJ databases">
        <authorList>
            <person name="Lanie J.A."/>
            <person name="Ng W.-L."/>
            <person name="Kazmierczak K.M."/>
            <person name="Andrzejewski T.M."/>
            <person name="Davidsen T.M."/>
            <person name="Wayne K.J."/>
            <person name="Tettelin H."/>
            <person name="Glass J.I."/>
            <person name="Rusch D."/>
            <person name="Podicherti R."/>
            <person name="Tsui H.-C.T."/>
            <person name="Winkler M.E."/>
        </authorList>
    </citation>
    <scope>NUCLEOTIDE SEQUENCE</scope>
</reference>
<proteinExistence type="predicted"/>
<protein>
    <submittedName>
        <fullName evidence="1">Uncharacterized protein</fullName>
    </submittedName>
</protein>
<organism evidence="1">
    <name type="scientific">marine metagenome</name>
    <dbReference type="NCBI Taxonomy" id="408172"/>
    <lineage>
        <taxon>unclassified sequences</taxon>
        <taxon>metagenomes</taxon>
        <taxon>ecological metagenomes</taxon>
    </lineage>
</organism>
<dbReference type="AlphaFoldDB" id="A0A382GVA3"/>
<gene>
    <name evidence="1" type="ORF">METZ01_LOCUS231337</name>
</gene>
<evidence type="ECO:0000313" key="1">
    <source>
        <dbReference type="EMBL" id="SVB78483.1"/>
    </source>
</evidence>
<dbReference type="EMBL" id="UINC01057396">
    <property type="protein sequence ID" value="SVB78483.1"/>
    <property type="molecule type" value="Genomic_DNA"/>
</dbReference>